<dbReference type="Gene3D" id="3.90.226.10">
    <property type="entry name" value="2-enoyl-CoA Hydratase, Chain A, domain 1"/>
    <property type="match status" value="1"/>
</dbReference>
<comment type="caution">
    <text evidence="4">The sequence shown here is derived from an EMBL/GenBank/DDBJ whole genome shotgun (WGS) entry which is preliminary data.</text>
</comment>
<dbReference type="PANTHER" id="PTHR42987:SF4">
    <property type="entry name" value="PROTEASE SOHB-RELATED"/>
    <property type="match status" value="1"/>
</dbReference>
<protein>
    <submittedName>
        <fullName evidence="4">S49 family peptidase</fullName>
    </submittedName>
</protein>
<dbReference type="InterPro" id="IPR029045">
    <property type="entry name" value="ClpP/crotonase-like_dom_sf"/>
</dbReference>
<evidence type="ECO:0000256" key="1">
    <source>
        <dbReference type="ARBA" id="ARBA00008683"/>
    </source>
</evidence>
<name>A0ABV8XW22_9DEIO</name>
<dbReference type="Proteomes" id="UP001595998">
    <property type="component" value="Unassembled WGS sequence"/>
</dbReference>
<evidence type="ECO:0000313" key="5">
    <source>
        <dbReference type="Proteomes" id="UP001595998"/>
    </source>
</evidence>
<dbReference type="InterPro" id="IPR002142">
    <property type="entry name" value="Peptidase_S49"/>
</dbReference>
<evidence type="ECO:0000259" key="3">
    <source>
        <dbReference type="Pfam" id="PF01343"/>
    </source>
</evidence>
<sequence>MRLTAEEVQGKIAGTTYGSVGSARAESNVALLRLHGPIMSRAGSNMTMSGASDPQQFAARVRAAADDPDIGRIVISIDSPGGTVSGTRTAADAVAYARARKEVVAVADDMAASAAYWIGAQATTFVADPGATVGSIGVVMAIKDTSGKNANEGVQTHVLRSGPQKALGQPGEVITDDTLAHYREQLMVFHEQFVEAVAEGRGMAVEQARTLATGRTWIGSQAVDVGLADHVGTLQQAINGEFSGSAGLAVRPAALSPAAQVETITGGDMDPKILAMLGLSADATPEQIEAAIREQRVKAAATERTNLLAGLGLTEESDKPADLGAYAAQARDGAAYRQAQLDRLHALTITVEGNDERGIQAADDAREVYAGQSIERINAQIVRLEAKRDTLPAGPLGKRGDSDTKPPKALPMSAFGLVGRR</sequence>
<proteinExistence type="inferred from homology"/>
<dbReference type="SUPFAM" id="SSF52096">
    <property type="entry name" value="ClpP/crotonase"/>
    <property type="match status" value="1"/>
</dbReference>
<evidence type="ECO:0000313" key="4">
    <source>
        <dbReference type="EMBL" id="MFC4428038.1"/>
    </source>
</evidence>
<reference evidence="5" key="1">
    <citation type="journal article" date="2019" name="Int. J. Syst. Evol. Microbiol.">
        <title>The Global Catalogue of Microorganisms (GCM) 10K type strain sequencing project: providing services to taxonomists for standard genome sequencing and annotation.</title>
        <authorList>
            <consortium name="The Broad Institute Genomics Platform"/>
            <consortium name="The Broad Institute Genome Sequencing Center for Infectious Disease"/>
            <person name="Wu L."/>
            <person name="Ma J."/>
        </authorList>
    </citation>
    <scope>NUCLEOTIDE SEQUENCE [LARGE SCALE GENOMIC DNA]</scope>
    <source>
        <strain evidence="5">CCUG 56029</strain>
    </source>
</reference>
<dbReference type="InterPro" id="IPR033855">
    <property type="entry name" value="Protein_C"/>
</dbReference>
<organism evidence="4 5">
    <name type="scientific">Deinococcus navajonensis</name>
    <dbReference type="NCBI Taxonomy" id="309884"/>
    <lineage>
        <taxon>Bacteria</taxon>
        <taxon>Thermotogati</taxon>
        <taxon>Deinococcota</taxon>
        <taxon>Deinococci</taxon>
        <taxon>Deinococcales</taxon>
        <taxon>Deinococcaceae</taxon>
        <taxon>Deinococcus</taxon>
    </lineage>
</organism>
<dbReference type="RefSeq" id="WP_380042182.1">
    <property type="nucleotide sequence ID" value="NZ_JBHSEH010000028.1"/>
</dbReference>
<dbReference type="PANTHER" id="PTHR42987">
    <property type="entry name" value="PEPTIDASE S49"/>
    <property type="match status" value="1"/>
</dbReference>
<evidence type="ECO:0000256" key="2">
    <source>
        <dbReference type="SAM" id="MobiDB-lite"/>
    </source>
</evidence>
<comment type="similarity">
    <text evidence="1">Belongs to the peptidase S49 family.</text>
</comment>
<feature type="region of interest" description="Disordered" evidence="2">
    <location>
        <begin position="389"/>
        <end position="412"/>
    </location>
</feature>
<gene>
    <name evidence="4" type="ORF">ACFOZ9_17670</name>
</gene>
<dbReference type="EMBL" id="JBHSEH010000028">
    <property type="protein sequence ID" value="MFC4428038.1"/>
    <property type="molecule type" value="Genomic_DNA"/>
</dbReference>
<feature type="domain" description="Peptidase S49" evidence="3">
    <location>
        <begin position="98"/>
        <end position="239"/>
    </location>
</feature>
<dbReference type="Gene3D" id="6.20.330.10">
    <property type="match status" value="1"/>
</dbReference>
<dbReference type="CDD" id="cd07022">
    <property type="entry name" value="S49_Sppa_36K_type"/>
    <property type="match status" value="1"/>
</dbReference>
<dbReference type="Pfam" id="PF01343">
    <property type="entry name" value="Peptidase_S49"/>
    <property type="match status" value="1"/>
</dbReference>
<keyword evidence="5" id="KW-1185">Reference proteome</keyword>
<accession>A0ABV8XW22</accession>